<comment type="catalytic activity">
    <reaction evidence="5">
        <text>N(6)-acetyl-L-lysyl-[protein] + NAD(+) + H2O = 2''-O-acetyl-ADP-D-ribose + nicotinamide + L-lysyl-[protein]</text>
        <dbReference type="Rhea" id="RHEA:43636"/>
        <dbReference type="Rhea" id="RHEA-COMP:9752"/>
        <dbReference type="Rhea" id="RHEA-COMP:10731"/>
        <dbReference type="ChEBI" id="CHEBI:15377"/>
        <dbReference type="ChEBI" id="CHEBI:17154"/>
        <dbReference type="ChEBI" id="CHEBI:29969"/>
        <dbReference type="ChEBI" id="CHEBI:57540"/>
        <dbReference type="ChEBI" id="CHEBI:61930"/>
        <dbReference type="ChEBI" id="CHEBI:83767"/>
        <dbReference type="EC" id="2.3.1.286"/>
    </reaction>
</comment>
<keyword evidence="2 5" id="KW-0479">Metal-binding</keyword>
<dbReference type="InterPro" id="IPR026587">
    <property type="entry name" value="Sirtuin_class_II"/>
</dbReference>
<dbReference type="InterPro" id="IPR026591">
    <property type="entry name" value="Sirtuin_cat_small_dom_sf"/>
</dbReference>
<feature type="binding site" evidence="5 6">
    <location>
        <position position="195"/>
    </location>
    <ligand>
        <name>Zn(2+)</name>
        <dbReference type="ChEBI" id="CHEBI:29105"/>
    </ligand>
</feature>
<dbReference type="PANTHER" id="PTHR11085">
    <property type="entry name" value="NAD-DEPENDENT PROTEIN DEACYLASE SIRTUIN-5, MITOCHONDRIAL-RELATED"/>
    <property type="match status" value="1"/>
</dbReference>
<dbReference type="NCBIfam" id="NF003738">
    <property type="entry name" value="PRK05333.1"/>
    <property type="match status" value="1"/>
</dbReference>
<comment type="caution">
    <text evidence="5">Lacks conserved residue(s) required for the propagation of feature annotation.</text>
</comment>
<dbReference type="HAMAP" id="MF_01967">
    <property type="entry name" value="Sirtuin_ClassII"/>
    <property type="match status" value="1"/>
</dbReference>
<feature type="domain" description="Deacetylase sirtuin-type" evidence="7">
    <location>
        <begin position="6"/>
        <end position="294"/>
    </location>
</feature>
<feature type="binding site" evidence="5 6">
    <location>
        <position position="138"/>
    </location>
    <ligand>
        <name>Zn(2+)</name>
        <dbReference type="ChEBI" id="CHEBI:29105"/>
    </ligand>
</feature>
<dbReference type="RefSeq" id="WP_245961675.1">
    <property type="nucleotide sequence ID" value="NZ_QGDQ01000006.1"/>
</dbReference>
<feature type="binding site" evidence="5">
    <location>
        <begin position="233"/>
        <end position="235"/>
    </location>
    <ligand>
        <name>NAD(+)</name>
        <dbReference type="ChEBI" id="CHEBI:57540"/>
    </ligand>
</feature>
<dbReference type="GO" id="GO:0017136">
    <property type="term" value="F:histone deacetylase activity, NAD-dependent"/>
    <property type="evidence" value="ECO:0007669"/>
    <property type="project" value="TreeGrafter"/>
</dbReference>
<dbReference type="EC" id="2.3.1.286" evidence="5"/>
<feature type="active site" description="Proton acceptor" evidence="5 6">
    <location>
        <position position="127"/>
    </location>
</feature>
<comment type="caution">
    <text evidence="8">The sequence shown here is derived from an EMBL/GenBank/DDBJ whole genome shotgun (WGS) entry which is preliminary data.</text>
</comment>
<dbReference type="Proteomes" id="UP000245469">
    <property type="component" value="Unassembled WGS sequence"/>
</dbReference>
<dbReference type="InterPro" id="IPR026590">
    <property type="entry name" value="Ssirtuin_cat_dom"/>
</dbReference>
<feature type="binding site" evidence="5">
    <location>
        <position position="277"/>
    </location>
    <ligand>
        <name>NAD(+)</name>
        <dbReference type="ChEBI" id="CHEBI:57540"/>
    </ligand>
</feature>
<dbReference type="InterPro" id="IPR029035">
    <property type="entry name" value="DHS-like_NAD/FAD-binding_dom"/>
</dbReference>
<keyword evidence="3 5" id="KW-0862">Zinc</keyword>
<keyword evidence="5" id="KW-0963">Cytoplasm</keyword>
<dbReference type="GO" id="GO:0005737">
    <property type="term" value="C:cytoplasm"/>
    <property type="evidence" value="ECO:0007669"/>
    <property type="project" value="UniProtKB-SubCell"/>
</dbReference>
<dbReference type="EMBL" id="QGDQ01000006">
    <property type="protein sequence ID" value="PWJ54640.1"/>
    <property type="molecule type" value="Genomic_DNA"/>
</dbReference>
<feature type="binding site" evidence="5">
    <location>
        <begin position="109"/>
        <end position="112"/>
    </location>
    <ligand>
        <name>NAD(+)</name>
        <dbReference type="ChEBI" id="CHEBI:57540"/>
    </ligand>
</feature>
<comment type="subcellular location">
    <subcellularLocation>
        <location evidence="5">Cytoplasm</location>
    </subcellularLocation>
</comment>
<evidence type="ECO:0000256" key="3">
    <source>
        <dbReference type="ARBA" id="ARBA00022833"/>
    </source>
</evidence>
<dbReference type="GO" id="GO:0070403">
    <property type="term" value="F:NAD+ binding"/>
    <property type="evidence" value="ECO:0007669"/>
    <property type="project" value="UniProtKB-UniRule"/>
</dbReference>
<dbReference type="InterPro" id="IPR050134">
    <property type="entry name" value="NAD-dep_sirtuin_deacylases"/>
</dbReference>
<dbReference type="PANTHER" id="PTHR11085:SF10">
    <property type="entry name" value="NAD-DEPENDENT PROTEIN DEACYLASE SIRTUIN-5, MITOCHONDRIAL-RELATED"/>
    <property type="match status" value="1"/>
</dbReference>
<evidence type="ECO:0000256" key="6">
    <source>
        <dbReference type="PROSITE-ProRule" id="PRU00236"/>
    </source>
</evidence>
<dbReference type="PROSITE" id="PS50305">
    <property type="entry name" value="SIRTUIN"/>
    <property type="match status" value="1"/>
</dbReference>
<feature type="binding site" evidence="5">
    <location>
        <begin position="31"/>
        <end position="51"/>
    </location>
    <ligand>
        <name>NAD(+)</name>
        <dbReference type="ChEBI" id="CHEBI:57540"/>
    </ligand>
</feature>
<gene>
    <name evidence="5" type="primary">cobB</name>
    <name evidence="8" type="ORF">BXY45_10683</name>
</gene>
<protein>
    <recommendedName>
        <fullName evidence="5">NAD-dependent protein deacetylase</fullName>
        <ecNumber evidence="5">2.3.1.286</ecNumber>
    </recommendedName>
    <alternativeName>
        <fullName evidence="5">Regulatory protein SIR2 homolog</fullName>
    </alternativeName>
</protein>
<dbReference type="SUPFAM" id="SSF52467">
    <property type="entry name" value="DHS-like NAD/FAD-binding domain"/>
    <property type="match status" value="1"/>
</dbReference>
<evidence type="ECO:0000313" key="8">
    <source>
        <dbReference type="EMBL" id="PWJ54640.1"/>
    </source>
</evidence>
<dbReference type="InterPro" id="IPR003000">
    <property type="entry name" value="Sirtuin"/>
</dbReference>
<proteinExistence type="inferred from homology"/>
<feature type="binding site" evidence="5 6">
    <location>
        <position position="192"/>
    </location>
    <ligand>
        <name>Zn(2+)</name>
        <dbReference type="ChEBI" id="CHEBI:29105"/>
    </ligand>
</feature>
<dbReference type="Pfam" id="PF02146">
    <property type="entry name" value="SIR2"/>
    <property type="match status" value="1"/>
</dbReference>
<keyword evidence="9" id="KW-1185">Reference proteome</keyword>
<dbReference type="AlphaFoldDB" id="A0A316ACE6"/>
<evidence type="ECO:0000256" key="1">
    <source>
        <dbReference type="ARBA" id="ARBA00022679"/>
    </source>
</evidence>
<feature type="binding site" evidence="5 6">
    <location>
        <position position="135"/>
    </location>
    <ligand>
        <name>Zn(2+)</name>
        <dbReference type="ChEBI" id="CHEBI:29105"/>
    </ligand>
</feature>
<evidence type="ECO:0000259" key="7">
    <source>
        <dbReference type="PROSITE" id="PS50305"/>
    </source>
</evidence>
<dbReference type="Gene3D" id="3.40.50.1220">
    <property type="entry name" value="TPP-binding domain"/>
    <property type="match status" value="1"/>
</dbReference>
<name>A0A316ACE6_9ACTN</name>
<sequence>MSEVPAGSVDELVALLASARGSGRGVMALTGAGMSTASGIPDYRGPTGSQRKGSPMRYEEFLHDIEGRRRYWARSYVGWWQIATAQPNAAHTALAELQRSGAVGALVTQNVDGLHQAAGSERVLELHGTLARVVCLDCGAVVPRVQMDRRLRAANPGFAEAAESVADSLRVNPDGDVDLPEDLVASFVVVPCPVCEVGTLKPDVVYFGEPVPKDRVERAFDLLELAPALLVLGSSLTVMSGYRFVRAAVRRGQPVAVVTDGVTRADDDGVLKVAAPVQELLPQLVAELANLDNDDDGASARASANAPSGAAARV</sequence>
<dbReference type="GO" id="GO:0008270">
    <property type="term" value="F:zinc ion binding"/>
    <property type="evidence" value="ECO:0007669"/>
    <property type="project" value="UniProtKB-UniRule"/>
</dbReference>
<reference evidence="8 9" key="1">
    <citation type="submission" date="2018-03" db="EMBL/GenBank/DDBJ databases">
        <title>Genomic Encyclopedia of Archaeal and Bacterial Type Strains, Phase II (KMG-II): from individual species to whole genera.</title>
        <authorList>
            <person name="Goeker M."/>
        </authorList>
    </citation>
    <scope>NUCLEOTIDE SEQUENCE [LARGE SCALE GENOMIC DNA]</scope>
    <source>
        <strain evidence="8 9">DSM 44889</strain>
    </source>
</reference>
<keyword evidence="4 5" id="KW-0520">NAD</keyword>
<keyword evidence="1 5" id="KW-0808">Transferase</keyword>
<comment type="similarity">
    <text evidence="5">Belongs to the sirtuin family. Class II subfamily.</text>
</comment>
<comment type="function">
    <text evidence="5">NAD-dependent protein deacetylase which modulates the activities of several enzymes which are inactive in their acetylated form.</text>
</comment>
<evidence type="ECO:0000256" key="4">
    <source>
        <dbReference type="ARBA" id="ARBA00023027"/>
    </source>
</evidence>
<evidence type="ECO:0000256" key="5">
    <source>
        <dbReference type="HAMAP-Rule" id="MF_01967"/>
    </source>
</evidence>
<evidence type="ECO:0000256" key="2">
    <source>
        <dbReference type="ARBA" id="ARBA00022723"/>
    </source>
</evidence>
<dbReference type="Gene3D" id="3.30.1600.10">
    <property type="entry name" value="SIR2/SIRT2 'Small Domain"/>
    <property type="match status" value="1"/>
</dbReference>
<organism evidence="8 9">
    <name type="scientific">Quadrisphaera granulorum</name>
    <dbReference type="NCBI Taxonomy" id="317664"/>
    <lineage>
        <taxon>Bacteria</taxon>
        <taxon>Bacillati</taxon>
        <taxon>Actinomycetota</taxon>
        <taxon>Actinomycetes</taxon>
        <taxon>Kineosporiales</taxon>
        <taxon>Kineosporiaceae</taxon>
        <taxon>Quadrisphaera</taxon>
    </lineage>
</organism>
<accession>A0A316ACE6</accession>
<comment type="cofactor">
    <cofactor evidence="5">
        <name>Zn(2+)</name>
        <dbReference type="ChEBI" id="CHEBI:29105"/>
    </cofactor>
    <text evidence="5">Binds 1 zinc ion per subunit.</text>
</comment>
<evidence type="ECO:0000313" key="9">
    <source>
        <dbReference type="Proteomes" id="UP000245469"/>
    </source>
</evidence>